<sequence>MSLLSWMTRRKMKNGGAVTQSTDETSYDKHFSSQVRVLIEIRAAFGLYFACCCQCTFTLINLPVRFYYELRQVRPCSASLAYTLVKISIPSSCLVDPRVLVLGESIHLIVINLNHHIDHKENTSIMPSMISAFDCFDRYTAAKRDQVPIVDCVISAG</sequence>
<proteinExistence type="predicted"/>
<evidence type="ECO:0000313" key="1">
    <source>
        <dbReference type="EMBL" id="CCI11101.1"/>
    </source>
</evidence>
<comment type="caution">
    <text evidence="1">The sequence shown here is derived from an EMBL/GenBank/DDBJ whole genome shotgun (WGS) entry which is preliminary data.</text>
</comment>
<accession>A0A024FVP9</accession>
<dbReference type="Proteomes" id="UP000053237">
    <property type="component" value="Unassembled WGS sequence"/>
</dbReference>
<gene>
    <name evidence="1" type="ORF">BN9_123780</name>
</gene>
<organism evidence="1 2">
    <name type="scientific">Albugo candida</name>
    <dbReference type="NCBI Taxonomy" id="65357"/>
    <lineage>
        <taxon>Eukaryota</taxon>
        <taxon>Sar</taxon>
        <taxon>Stramenopiles</taxon>
        <taxon>Oomycota</taxon>
        <taxon>Peronosporomycetes</taxon>
        <taxon>Albuginales</taxon>
        <taxon>Albuginaceae</taxon>
        <taxon>Albugo</taxon>
    </lineage>
</organism>
<reference evidence="1 2" key="1">
    <citation type="submission" date="2012-05" db="EMBL/GenBank/DDBJ databases">
        <title>Recombination and specialization in a pathogen metapopulation.</title>
        <authorList>
            <person name="Gardiner A."/>
            <person name="Kemen E."/>
            <person name="Schultz-Larsen T."/>
            <person name="MacLean D."/>
            <person name="Van Oosterhout C."/>
            <person name="Jones J.D.G."/>
        </authorList>
    </citation>
    <scope>NUCLEOTIDE SEQUENCE [LARGE SCALE GENOMIC DNA]</scope>
    <source>
        <strain evidence="1 2">Ac Nc2</strain>
    </source>
</reference>
<dbReference type="AlphaFoldDB" id="A0A024FVP9"/>
<name>A0A024FVP9_9STRA</name>
<dbReference type="InParanoid" id="A0A024FVP9"/>
<keyword evidence="2" id="KW-1185">Reference proteome</keyword>
<evidence type="ECO:0000313" key="2">
    <source>
        <dbReference type="Proteomes" id="UP000053237"/>
    </source>
</evidence>
<protein>
    <submittedName>
        <fullName evidence="1">Uncharacterized protein</fullName>
    </submittedName>
</protein>
<dbReference type="EMBL" id="CAIX01000548">
    <property type="protein sequence ID" value="CCI11101.1"/>
    <property type="molecule type" value="Genomic_DNA"/>
</dbReference>